<protein>
    <submittedName>
        <fullName evidence="7">Cytochrome</fullName>
    </submittedName>
</protein>
<keyword evidence="3" id="KW-0479">Metal-binding</keyword>
<reference evidence="7 8" key="1">
    <citation type="submission" date="2015-10" db="EMBL/GenBank/DDBJ databases">
        <title>Draft genome sequence of Streptomyces canus DSM 40017, type strain for the species Streptomyces canus.</title>
        <authorList>
            <person name="Ruckert C."/>
            <person name="Winkler A."/>
            <person name="Kalinowski J."/>
            <person name="Kampfer P."/>
            <person name="Glaeser S."/>
        </authorList>
    </citation>
    <scope>NUCLEOTIDE SEQUENCE [LARGE SCALE GENOMIC DNA]</scope>
    <source>
        <strain evidence="7 8">DSM 40017</strain>
    </source>
</reference>
<dbReference type="Proteomes" id="UP000053669">
    <property type="component" value="Unassembled WGS sequence"/>
</dbReference>
<dbReference type="Pfam" id="PF00067">
    <property type="entry name" value="p450"/>
    <property type="match status" value="1"/>
</dbReference>
<dbReference type="GO" id="GO:0006707">
    <property type="term" value="P:cholesterol catabolic process"/>
    <property type="evidence" value="ECO:0007669"/>
    <property type="project" value="TreeGrafter"/>
</dbReference>
<keyword evidence="5" id="KW-0408">Iron</keyword>
<dbReference type="GO" id="GO:0008395">
    <property type="term" value="F:steroid hydroxylase activity"/>
    <property type="evidence" value="ECO:0007669"/>
    <property type="project" value="TreeGrafter"/>
</dbReference>
<organism evidence="7 8">
    <name type="scientific">Streptomyces canus</name>
    <dbReference type="NCBI Taxonomy" id="58343"/>
    <lineage>
        <taxon>Bacteria</taxon>
        <taxon>Bacillati</taxon>
        <taxon>Actinomycetota</taxon>
        <taxon>Actinomycetes</taxon>
        <taxon>Kitasatosporales</taxon>
        <taxon>Streptomycetaceae</taxon>
        <taxon>Streptomyces</taxon>
        <taxon>Streptomyces aurantiacus group</taxon>
    </lineage>
</organism>
<dbReference type="GO" id="GO:0020037">
    <property type="term" value="F:heme binding"/>
    <property type="evidence" value="ECO:0007669"/>
    <property type="project" value="InterPro"/>
</dbReference>
<gene>
    <name evidence="7" type="ORF">AQJ46_39535</name>
</gene>
<comment type="similarity">
    <text evidence="1">Belongs to the cytochrome P450 family.</text>
</comment>
<dbReference type="PANTHER" id="PTHR46696:SF4">
    <property type="entry name" value="BIOTIN BIOSYNTHESIS CYTOCHROME P450"/>
    <property type="match status" value="1"/>
</dbReference>
<comment type="caution">
    <text evidence="7">The sequence shown here is derived from an EMBL/GenBank/DDBJ whole genome shotgun (WGS) entry which is preliminary data.</text>
</comment>
<evidence type="ECO:0000313" key="7">
    <source>
        <dbReference type="EMBL" id="KUN59336.1"/>
    </source>
</evidence>
<evidence type="ECO:0000256" key="5">
    <source>
        <dbReference type="ARBA" id="ARBA00023004"/>
    </source>
</evidence>
<sequence>MAIQSTETASRAYDPVSISPLSFWAGTWEEREKAFRTLRDERPVSWHPPLEGALMPPENDGVWAVTRHEHIAEVSKSPEIYCSARGVMVEEIPEDILEAASSFLAMDAPRHFQLRRLVSSAFTPKQVARIHDQIRSQATTIVDDLLATREGDFVSQVSKRLPMWTIYEMMGLPEDQRELAAHHADGMVSWADEDVAAGREPGEVLNEALVTLLQIGLEHAERRRAEPKDDLWTSLVQAEVDGRRLTDDEIAAFFVLLSVAGNDTTRNTISVTARALQDFPDQKALLLEDFGGRIAPAVEEFVRYVTPVQTFRRTATRDTVLGGQEIREGDWVLMMYASGNRDERVFKDPHLLDILRPANNHLAFGGGGPHYCMGNFLAKMQLTEILDQLLHRAPTLRVGEPVYLAGNFVRAVKSMPYTL</sequence>
<dbReference type="InterPro" id="IPR002397">
    <property type="entry name" value="Cyt_P450_B"/>
</dbReference>
<evidence type="ECO:0000256" key="2">
    <source>
        <dbReference type="ARBA" id="ARBA00022617"/>
    </source>
</evidence>
<dbReference type="InterPro" id="IPR036396">
    <property type="entry name" value="Cyt_P450_sf"/>
</dbReference>
<accession>A0A117QX81</accession>
<dbReference type="GO" id="GO:0036199">
    <property type="term" value="F:cholest-4-en-3-one 26-monooxygenase activity"/>
    <property type="evidence" value="ECO:0007669"/>
    <property type="project" value="TreeGrafter"/>
</dbReference>
<dbReference type="FunFam" id="1.10.630.10:FF:000018">
    <property type="entry name" value="Cytochrome P450 monooxygenase"/>
    <property type="match status" value="1"/>
</dbReference>
<keyword evidence="6" id="KW-0503">Monooxygenase</keyword>
<keyword evidence="4" id="KW-0560">Oxidoreductase</keyword>
<dbReference type="InterPro" id="IPR001128">
    <property type="entry name" value="Cyt_P450"/>
</dbReference>
<dbReference type="PANTHER" id="PTHR46696">
    <property type="entry name" value="P450, PUTATIVE (EUROFUNG)-RELATED"/>
    <property type="match status" value="1"/>
</dbReference>
<name>A0A117QX81_9ACTN</name>
<dbReference type="RefSeq" id="WP_059210169.1">
    <property type="nucleotide sequence ID" value="NZ_KQ948672.1"/>
</dbReference>
<proteinExistence type="inferred from homology"/>
<dbReference type="Gene3D" id="1.10.630.10">
    <property type="entry name" value="Cytochrome P450"/>
    <property type="match status" value="1"/>
</dbReference>
<dbReference type="AlphaFoldDB" id="A0A117QX81"/>
<evidence type="ECO:0000256" key="1">
    <source>
        <dbReference type="ARBA" id="ARBA00010617"/>
    </source>
</evidence>
<dbReference type="PRINTS" id="PR00359">
    <property type="entry name" value="BP450"/>
</dbReference>
<evidence type="ECO:0000256" key="6">
    <source>
        <dbReference type="ARBA" id="ARBA00023033"/>
    </source>
</evidence>
<dbReference type="GO" id="GO:0005506">
    <property type="term" value="F:iron ion binding"/>
    <property type="evidence" value="ECO:0007669"/>
    <property type="project" value="InterPro"/>
</dbReference>
<dbReference type="EMBL" id="LMWU01000050">
    <property type="protein sequence ID" value="KUN59336.1"/>
    <property type="molecule type" value="Genomic_DNA"/>
</dbReference>
<evidence type="ECO:0000256" key="4">
    <source>
        <dbReference type="ARBA" id="ARBA00023002"/>
    </source>
</evidence>
<evidence type="ECO:0000313" key="8">
    <source>
        <dbReference type="Proteomes" id="UP000053669"/>
    </source>
</evidence>
<keyword evidence="2" id="KW-0349">Heme</keyword>
<dbReference type="STRING" id="58343.AQJ46_39535"/>
<dbReference type="CDD" id="cd11033">
    <property type="entry name" value="CYP142-like"/>
    <property type="match status" value="1"/>
</dbReference>
<dbReference type="SUPFAM" id="SSF48264">
    <property type="entry name" value="Cytochrome P450"/>
    <property type="match status" value="1"/>
</dbReference>
<evidence type="ECO:0000256" key="3">
    <source>
        <dbReference type="ARBA" id="ARBA00022723"/>
    </source>
</evidence>